<evidence type="ECO:0000313" key="4">
    <source>
        <dbReference type="Proteomes" id="UP000694398"/>
    </source>
</evidence>
<organism evidence="3 4">
    <name type="scientific">Chinchilla lanigera</name>
    <name type="common">Long-tailed chinchilla</name>
    <name type="synonym">Chinchilla villidera</name>
    <dbReference type="NCBI Taxonomy" id="34839"/>
    <lineage>
        <taxon>Eukaryota</taxon>
        <taxon>Metazoa</taxon>
        <taxon>Chordata</taxon>
        <taxon>Craniata</taxon>
        <taxon>Vertebrata</taxon>
        <taxon>Euteleostomi</taxon>
        <taxon>Mammalia</taxon>
        <taxon>Eutheria</taxon>
        <taxon>Euarchontoglires</taxon>
        <taxon>Glires</taxon>
        <taxon>Rodentia</taxon>
        <taxon>Hystricomorpha</taxon>
        <taxon>Chinchillidae</taxon>
        <taxon>Chinchilla</taxon>
    </lineage>
</organism>
<proteinExistence type="predicted"/>
<dbReference type="GeneID" id="102014896"/>
<dbReference type="Ensembl" id="ENSCLAT00000012419.1">
    <property type="protein sequence ID" value="ENSCLAP00000012276.1"/>
    <property type="gene ID" value="ENSCLAG00000008476.1"/>
</dbReference>
<accession>A0A8C2YNT5</accession>
<dbReference type="AlphaFoldDB" id="A0A8C2YNT5"/>
<keyword evidence="4" id="KW-1185">Reference proteome</keyword>
<dbReference type="PANTHER" id="PTHR31822:SF1">
    <property type="entry name" value="SERINE-RICH SINGLE-PASS MEMBRANE PROTEIN 1"/>
    <property type="match status" value="1"/>
</dbReference>
<evidence type="ECO:0000313" key="3">
    <source>
        <dbReference type="Ensembl" id="ENSCLAP00000012276.1"/>
    </source>
</evidence>
<protein>
    <submittedName>
        <fullName evidence="3">Serine rich single-pass membrane protein 1</fullName>
    </submittedName>
</protein>
<keyword evidence="2" id="KW-1133">Transmembrane helix</keyword>
<keyword evidence="2" id="KW-0812">Transmembrane</keyword>
<name>A0A8C2YNT5_CHILA</name>
<evidence type="ECO:0000256" key="2">
    <source>
        <dbReference type="SAM" id="Phobius"/>
    </source>
</evidence>
<dbReference type="RefSeq" id="XP_005402488.1">
    <property type="nucleotide sequence ID" value="XM_005402431.2"/>
</dbReference>
<dbReference type="OrthoDB" id="9367609at2759"/>
<dbReference type="Pfam" id="PF15468">
    <property type="entry name" value="DUF4636"/>
    <property type="match status" value="1"/>
</dbReference>
<reference evidence="3" key="2">
    <citation type="submission" date="2025-09" db="UniProtKB">
        <authorList>
            <consortium name="Ensembl"/>
        </authorList>
    </citation>
    <scope>IDENTIFICATION</scope>
</reference>
<dbReference type="PANTHER" id="PTHR31822">
    <property type="entry name" value="SERINE-RICH SINGLE-PASS MEMBRANE PROTEIN 1"/>
    <property type="match status" value="1"/>
</dbReference>
<dbReference type="InterPro" id="IPR027955">
    <property type="entry name" value="DUF4636"/>
</dbReference>
<keyword evidence="2" id="KW-0472">Membrane</keyword>
<dbReference type="OMA" id="CQKDDSC"/>
<feature type="region of interest" description="Disordered" evidence="1">
    <location>
        <begin position="210"/>
        <end position="241"/>
    </location>
</feature>
<gene>
    <name evidence="3" type="primary">SSMEM1</name>
</gene>
<dbReference type="CTD" id="136263"/>
<feature type="transmembrane region" description="Helical" evidence="2">
    <location>
        <begin position="42"/>
        <end position="62"/>
    </location>
</feature>
<feature type="region of interest" description="Disordered" evidence="1">
    <location>
        <begin position="65"/>
        <end position="95"/>
    </location>
</feature>
<evidence type="ECO:0000256" key="1">
    <source>
        <dbReference type="SAM" id="MobiDB-lite"/>
    </source>
</evidence>
<dbReference type="Proteomes" id="UP000694398">
    <property type="component" value="Unassembled WGS sequence"/>
</dbReference>
<reference evidence="3" key="1">
    <citation type="submission" date="2025-08" db="UniProtKB">
        <authorList>
            <consortium name="Ensembl"/>
        </authorList>
    </citation>
    <scope>IDENTIFICATION</scope>
</reference>
<dbReference type="GeneTree" id="ENSGT00390000015907"/>
<sequence>MGNLLSLFWERDPPPLPLSHYNPVQDYECQKDDSCGAVGSFLLWYFVILLLLVFLSRASVLISEDKQDEDRGTSAPVTKDTSYQRHSKGGCWDSTQMTKKSKQNQLFAITDSEVALVNAYLEQRRVRRKVNPVQPDSETTECDSEESNSGASSWKETESEHQPSLDSVQRRKVAERHQNLGSQQIRESPCPHCKAMRTNEWLIRHFLQRASEMVPPKEDTQEEVSMRSTRSSTRRDQQEVQ</sequence>
<feature type="region of interest" description="Disordered" evidence="1">
    <location>
        <begin position="130"/>
        <end position="172"/>
    </location>
</feature>